<dbReference type="AlphaFoldDB" id="A0A381RLS8"/>
<feature type="non-terminal residue" evidence="1">
    <location>
        <position position="1"/>
    </location>
</feature>
<proteinExistence type="predicted"/>
<organism evidence="1">
    <name type="scientific">marine metagenome</name>
    <dbReference type="NCBI Taxonomy" id="408172"/>
    <lineage>
        <taxon>unclassified sequences</taxon>
        <taxon>metagenomes</taxon>
        <taxon>ecological metagenomes</taxon>
    </lineage>
</organism>
<feature type="non-terminal residue" evidence="1">
    <location>
        <position position="32"/>
    </location>
</feature>
<dbReference type="EMBL" id="UINC01002016">
    <property type="protein sequence ID" value="SUZ91908.1"/>
    <property type="molecule type" value="Genomic_DNA"/>
</dbReference>
<sequence length="32" mass="3296">SKFTTCGEGRRTGTAAIAVMASLPEPAHHAQV</sequence>
<accession>A0A381RLS8</accession>
<reference evidence="1" key="1">
    <citation type="submission" date="2018-05" db="EMBL/GenBank/DDBJ databases">
        <authorList>
            <person name="Lanie J.A."/>
            <person name="Ng W.-L."/>
            <person name="Kazmierczak K.M."/>
            <person name="Andrzejewski T.M."/>
            <person name="Davidsen T.M."/>
            <person name="Wayne K.J."/>
            <person name="Tettelin H."/>
            <person name="Glass J.I."/>
            <person name="Rusch D."/>
            <person name="Podicherti R."/>
            <person name="Tsui H.-C.T."/>
            <person name="Winkler M.E."/>
        </authorList>
    </citation>
    <scope>NUCLEOTIDE SEQUENCE</scope>
</reference>
<name>A0A381RLS8_9ZZZZ</name>
<protein>
    <submittedName>
        <fullName evidence="1">Uncharacterized protein</fullName>
    </submittedName>
</protein>
<gene>
    <name evidence="1" type="ORF">METZ01_LOCUS44762</name>
</gene>
<evidence type="ECO:0000313" key="1">
    <source>
        <dbReference type="EMBL" id="SUZ91908.1"/>
    </source>
</evidence>